<dbReference type="PANTHER" id="PTHR22946">
    <property type="entry name" value="DIENELACTONE HYDROLASE DOMAIN-CONTAINING PROTEIN-RELATED"/>
    <property type="match status" value="1"/>
</dbReference>
<feature type="non-terminal residue" evidence="1">
    <location>
        <position position="1"/>
    </location>
</feature>
<name>A0A382BF24_9ZZZZ</name>
<dbReference type="InterPro" id="IPR050261">
    <property type="entry name" value="FrsA_esterase"/>
</dbReference>
<evidence type="ECO:0000313" key="1">
    <source>
        <dbReference type="EMBL" id="SVB12405.1"/>
    </source>
</evidence>
<protein>
    <recommendedName>
        <fullName evidence="2">Serine aminopeptidase S33 domain-containing protein</fullName>
    </recommendedName>
</protein>
<accession>A0A382BF24</accession>
<dbReference type="Gene3D" id="3.40.50.1820">
    <property type="entry name" value="alpha/beta hydrolase"/>
    <property type="match status" value="1"/>
</dbReference>
<evidence type="ECO:0008006" key="2">
    <source>
        <dbReference type="Google" id="ProtNLM"/>
    </source>
</evidence>
<gene>
    <name evidence="1" type="ORF">METZ01_LOCUS165259</name>
</gene>
<dbReference type="AlphaFoldDB" id="A0A382BF24"/>
<dbReference type="SUPFAM" id="SSF53474">
    <property type="entry name" value="alpha/beta-Hydrolases"/>
    <property type="match status" value="1"/>
</dbReference>
<dbReference type="InterPro" id="IPR029058">
    <property type="entry name" value="AB_hydrolase_fold"/>
</dbReference>
<sequence>VASTLWQTAKDPSGQITEEFVVKRDSQRNVTGALWTPKDPVDDMLIAFGHGASGDRYQAPIPYMANKLGQLGYTSVALDGPVHGLRQVGPGGREALGLELERQTVIEDMVADWKVAIDAVERKNATDTDRFAYFGLSMGSIFGIPLLAERSRNQHNVTVAVLGLLGTTGAVAKFADRLKEDADAISCPLLYLMQLEDELFPRDGYLELFDSLGSPDKRMHANPGLHPEIPAEEINAAIDFLSEHLEGEVPRRIINPLAE</sequence>
<reference evidence="1" key="1">
    <citation type="submission" date="2018-05" db="EMBL/GenBank/DDBJ databases">
        <authorList>
            <person name="Lanie J.A."/>
            <person name="Ng W.-L."/>
            <person name="Kazmierczak K.M."/>
            <person name="Andrzejewski T.M."/>
            <person name="Davidsen T.M."/>
            <person name="Wayne K.J."/>
            <person name="Tettelin H."/>
            <person name="Glass J.I."/>
            <person name="Rusch D."/>
            <person name="Podicherti R."/>
            <person name="Tsui H.-C.T."/>
            <person name="Winkler M.E."/>
        </authorList>
    </citation>
    <scope>NUCLEOTIDE SEQUENCE</scope>
</reference>
<dbReference type="EMBL" id="UINC01029529">
    <property type="protein sequence ID" value="SVB12405.1"/>
    <property type="molecule type" value="Genomic_DNA"/>
</dbReference>
<organism evidence="1">
    <name type="scientific">marine metagenome</name>
    <dbReference type="NCBI Taxonomy" id="408172"/>
    <lineage>
        <taxon>unclassified sequences</taxon>
        <taxon>metagenomes</taxon>
        <taxon>ecological metagenomes</taxon>
    </lineage>
</organism>
<proteinExistence type="predicted"/>